<reference evidence="6 7" key="1">
    <citation type="submission" date="2020-08" db="EMBL/GenBank/DDBJ databases">
        <title>A Genomic Blueprint of the Chicken Gut Microbiome.</title>
        <authorList>
            <person name="Gilroy R."/>
            <person name="Ravi A."/>
            <person name="Getino M."/>
            <person name="Pursley I."/>
            <person name="Horton D.L."/>
            <person name="Alikhan N.-F."/>
            <person name="Baker D."/>
            <person name="Gharbi K."/>
            <person name="Hall N."/>
            <person name="Watson M."/>
            <person name="Adriaenssens E.M."/>
            <person name="Foster-Nyarko E."/>
            <person name="Jarju S."/>
            <person name="Secka A."/>
            <person name="Antonio M."/>
            <person name="Oren A."/>
            <person name="Chaudhuri R."/>
            <person name="La Ragione R.M."/>
            <person name="Hildebrand F."/>
            <person name="Pallen M.J."/>
        </authorList>
    </citation>
    <scope>NUCLEOTIDE SEQUENCE [LARGE SCALE GENOMIC DNA]</scope>
    <source>
        <strain evidence="6 7">Sa3CUA8</strain>
    </source>
</reference>
<dbReference type="PROSITE" id="PS50887">
    <property type="entry name" value="GGDEF"/>
    <property type="match status" value="1"/>
</dbReference>
<dbReference type="RefSeq" id="WP_191688646.1">
    <property type="nucleotide sequence ID" value="NZ_JACSQY010000002.1"/>
</dbReference>
<proteinExistence type="predicted"/>
<dbReference type="CDD" id="cd00156">
    <property type="entry name" value="REC"/>
    <property type="match status" value="1"/>
</dbReference>
<dbReference type="InterPro" id="IPR043128">
    <property type="entry name" value="Rev_trsase/Diguanyl_cyclase"/>
</dbReference>
<feature type="modified residue" description="4-aspartylphosphate" evidence="2">
    <location>
        <position position="160"/>
    </location>
</feature>
<dbReference type="InterPro" id="IPR000160">
    <property type="entry name" value="GGDEF_dom"/>
</dbReference>
<comment type="caution">
    <text evidence="6">The sequence shown here is derived from an EMBL/GenBank/DDBJ whole genome shotgun (WGS) entry which is preliminary data.</text>
</comment>
<evidence type="ECO:0000313" key="7">
    <source>
        <dbReference type="Proteomes" id="UP000659496"/>
    </source>
</evidence>
<dbReference type="SMART" id="SM00267">
    <property type="entry name" value="GGDEF"/>
    <property type="match status" value="1"/>
</dbReference>
<dbReference type="InterPro" id="IPR036641">
    <property type="entry name" value="HPT_dom_sf"/>
</dbReference>
<evidence type="ECO:0000313" key="6">
    <source>
        <dbReference type="EMBL" id="MBD7907480.1"/>
    </source>
</evidence>
<dbReference type="CDD" id="cd17574">
    <property type="entry name" value="REC_OmpR"/>
    <property type="match status" value="1"/>
</dbReference>
<dbReference type="EMBL" id="JACSQY010000002">
    <property type="protein sequence ID" value="MBD7907480.1"/>
    <property type="molecule type" value="Genomic_DNA"/>
</dbReference>
<evidence type="ECO:0000259" key="5">
    <source>
        <dbReference type="PROSITE" id="PS50894"/>
    </source>
</evidence>
<feature type="domain" description="Response regulatory" evidence="3">
    <location>
        <begin position="406"/>
        <end position="529"/>
    </location>
</feature>
<dbReference type="PANTHER" id="PTHR45138">
    <property type="entry name" value="REGULATORY COMPONENTS OF SENSORY TRANSDUCTION SYSTEM"/>
    <property type="match status" value="1"/>
</dbReference>
<keyword evidence="7" id="KW-1185">Reference proteome</keyword>
<feature type="modified residue" description="Phosphohistidine" evidence="1">
    <location>
        <position position="37"/>
    </location>
</feature>
<dbReference type="Pfam" id="PF00990">
    <property type="entry name" value="GGDEF"/>
    <property type="match status" value="1"/>
</dbReference>
<dbReference type="InterPro" id="IPR008207">
    <property type="entry name" value="Sig_transdc_His_kin_Hpt_dom"/>
</dbReference>
<feature type="domain" description="Response regulatory" evidence="3">
    <location>
        <begin position="111"/>
        <end position="227"/>
    </location>
</feature>
<dbReference type="InterPro" id="IPR001789">
    <property type="entry name" value="Sig_transdc_resp-reg_receiver"/>
</dbReference>
<evidence type="ECO:0000259" key="4">
    <source>
        <dbReference type="PROSITE" id="PS50887"/>
    </source>
</evidence>
<dbReference type="Pfam" id="PF00072">
    <property type="entry name" value="Response_reg"/>
    <property type="match status" value="2"/>
</dbReference>
<dbReference type="SUPFAM" id="SSF47226">
    <property type="entry name" value="Histidine-containing phosphotransfer domain, HPT domain"/>
    <property type="match status" value="1"/>
</dbReference>
<dbReference type="CDD" id="cd01949">
    <property type="entry name" value="GGDEF"/>
    <property type="match status" value="1"/>
</dbReference>
<dbReference type="SMART" id="SM00448">
    <property type="entry name" value="REC"/>
    <property type="match status" value="2"/>
</dbReference>
<dbReference type="PANTHER" id="PTHR45138:SF9">
    <property type="entry name" value="DIGUANYLATE CYCLASE DGCM-RELATED"/>
    <property type="match status" value="1"/>
</dbReference>
<dbReference type="Gene3D" id="3.40.50.2300">
    <property type="match status" value="2"/>
</dbReference>
<dbReference type="InterPro" id="IPR011006">
    <property type="entry name" value="CheY-like_superfamily"/>
</dbReference>
<feature type="modified residue" description="4-aspartylphosphate" evidence="2">
    <location>
        <position position="462"/>
    </location>
</feature>
<sequence>MDYEKYQRLVTGKIEESFTQWDAKKFVKESELYTFLHTLKGTAGTIGLHDLAEFCSAHLEILSPHDESVIPISSLKNFKKNILLLADGNKKERRNYVLPDLYVDHFDQETFILIIDDDLEFVTFTKELLEQLGAQVLIAMDGKRGIQQFYDLQPNMVMIDLQLPDMSGLDVFDQIRDTASDRHVVSILMSSNHSNKVISQAYEAGLMDFIRKPLELDLFLPYLFNRDKWRKGISQSITTDGLTGVGNRKRLDEMLMFCERLTQRSGVPFSVVMMDLDHFKSVNDTYGHPAGDEVLKAFSRIALEEKRETDYIFRYGGEEFVILVSGGKGEAYTFAERLHESFNNIIFEEGDRSFSVTFSAGIAEYEGRLEMLLIEADQALYQAKRTGRNQSVIFDKNLIEVKRKLQVIIIDDDFLIRTMLEEELRGWSLVDIELSVKMFKDGISFLAADWFDPDTHFIILLDGIMPGMDGLEVLERLKRRPDTNNILVSMMTARTSEQDIKSALWLGADDYIMKPFQKNEILTRIQNLSSRMF</sequence>
<dbReference type="InterPro" id="IPR050469">
    <property type="entry name" value="Diguanylate_Cyclase"/>
</dbReference>
<feature type="domain" description="GGDEF" evidence="4">
    <location>
        <begin position="267"/>
        <end position="396"/>
    </location>
</feature>
<dbReference type="PROSITE" id="PS50110">
    <property type="entry name" value="RESPONSE_REGULATORY"/>
    <property type="match status" value="2"/>
</dbReference>
<evidence type="ECO:0000256" key="1">
    <source>
        <dbReference type="PROSITE-ProRule" id="PRU00110"/>
    </source>
</evidence>
<dbReference type="PROSITE" id="PS50894">
    <property type="entry name" value="HPT"/>
    <property type="match status" value="1"/>
</dbReference>
<accession>A0ABR8PH33</accession>
<dbReference type="Proteomes" id="UP000659496">
    <property type="component" value="Unassembled WGS sequence"/>
</dbReference>
<dbReference type="Gene3D" id="3.30.70.270">
    <property type="match status" value="1"/>
</dbReference>
<organism evidence="6 7">
    <name type="scientific">Sporosarcina gallistercoris</name>
    <dbReference type="NCBI Taxonomy" id="2762245"/>
    <lineage>
        <taxon>Bacteria</taxon>
        <taxon>Bacillati</taxon>
        <taxon>Bacillota</taxon>
        <taxon>Bacilli</taxon>
        <taxon>Bacillales</taxon>
        <taxon>Caryophanaceae</taxon>
        <taxon>Sporosarcina</taxon>
    </lineage>
</organism>
<gene>
    <name evidence="6" type="ORF">H9659_03910</name>
</gene>
<name>A0ABR8PH33_9BACL</name>
<protein>
    <submittedName>
        <fullName evidence="6">Diguanylate cyclase</fullName>
    </submittedName>
</protein>
<dbReference type="NCBIfam" id="TIGR00254">
    <property type="entry name" value="GGDEF"/>
    <property type="match status" value="1"/>
</dbReference>
<evidence type="ECO:0000256" key="2">
    <source>
        <dbReference type="PROSITE-ProRule" id="PRU00169"/>
    </source>
</evidence>
<evidence type="ECO:0000259" key="3">
    <source>
        <dbReference type="PROSITE" id="PS50110"/>
    </source>
</evidence>
<dbReference type="InterPro" id="IPR029787">
    <property type="entry name" value="Nucleotide_cyclase"/>
</dbReference>
<dbReference type="SUPFAM" id="SSF55073">
    <property type="entry name" value="Nucleotide cyclase"/>
    <property type="match status" value="1"/>
</dbReference>
<keyword evidence="2" id="KW-0597">Phosphoprotein</keyword>
<feature type="domain" description="HPt" evidence="5">
    <location>
        <begin position="1"/>
        <end position="96"/>
    </location>
</feature>
<dbReference type="SUPFAM" id="SSF52172">
    <property type="entry name" value="CheY-like"/>
    <property type="match status" value="2"/>
</dbReference>